<feature type="compositionally biased region" description="Acidic residues" evidence="1">
    <location>
        <begin position="146"/>
        <end position="155"/>
    </location>
</feature>
<proteinExistence type="predicted"/>
<accession>A0ABR2W7T9</accession>
<reference evidence="2 3" key="1">
    <citation type="submission" date="2023-04" db="EMBL/GenBank/DDBJ databases">
        <title>Genome of Basidiobolus ranarum AG-B5.</title>
        <authorList>
            <person name="Stajich J.E."/>
            <person name="Carter-House D."/>
            <person name="Gryganskyi A."/>
        </authorList>
    </citation>
    <scope>NUCLEOTIDE SEQUENCE [LARGE SCALE GENOMIC DNA]</scope>
    <source>
        <strain evidence="2 3">AG-B5</strain>
    </source>
</reference>
<protein>
    <submittedName>
        <fullName evidence="2">Uncharacterized protein</fullName>
    </submittedName>
</protein>
<keyword evidence="3" id="KW-1185">Reference proteome</keyword>
<feature type="compositionally biased region" description="Acidic residues" evidence="1">
    <location>
        <begin position="327"/>
        <end position="337"/>
    </location>
</feature>
<comment type="caution">
    <text evidence="2">The sequence shown here is derived from an EMBL/GenBank/DDBJ whole genome shotgun (WGS) entry which is preliminary data.</text>
</comment>
<feature type="compositionally biased region" description="Acidic residues" evidence="1">
    <location>
        <begin position="373"/>
        <end position="384"/>
    </location>
</feature>
<feature type="compositionally biased region" description="Polar residues" evidence="1">
    <location>
        <begin position="125"/>
        <end position="145"/>
    </location>
</feature>
<dbReference type="EMBL" id="JASJQH010006939">
    <property type="protein sequence ID" value="KAK9722813.1"/>
    <property type="molecule type" value="Genomic_DNA"/>
</dbReference>
<feature type="compositionally biased region" description="Polar residues" evidence="1">
    <location>
        <begin position="301"/>
        <end position="319"/>
    </location>
</feature>
<feature type="region of interest" description="Disordered" evidence="1">
    <location>
        <begin position="1"/>
        <end position="438"/>
    </location>
</feature>
<sequence length="563" mass="62254">MAPATPRKTKGEIPSTPKTGLRNFTSPPVSSRLRSRIRKNERPVEEPASPSKESKTPLPKDKLTPNKEEYSTPIAKKTRNAPASRAKTQPIKRVSEDVIMSTIDTPKTTVRPRGKSSKKAKEQMVTENQDSSQELTVQVEVTEQAETIEDNEASEEPEKTTVTTPQLTSPPLVKRLRSRARKTEPRPTVAEPLSAQTPISSKKSRKAATMETPAPVARGKKEKTPKRNLFEDLVQGQEDSDGDENVEASVEASLGDNRTIPLDVKSPFKPGTPEAKPSTKKTRTALPDTILASPSKAKKVGNTQTLMSVEITTEGNANTPEDHPSSDEMDSEATEGEESAKSTSNSEEEQEDEIAIISKPTRVDTISSQNDSASDDSDSDDDAPEAISLSSGKTKALETKRQEREAAQKLADQHKNKRRETDAKLKQQKTAKKDRISQQKLPAVDIEVEEVPKPLEIPTTLPLDMLEMVADMETNQVEKPLKHGKHIRVDDFEAEPQPKKIKGEKDIGSIKVVSLANQTLIKPVPEDVLEFKRGHFYGDRVNRKNAVLNMSQKHKVAMKFRRS</sequence>
<name>A0ABR2W7T9_9FUNG</name>
<evidence type="ECO:0000313" key="2">
    <source>
        <dbReference type="EMBL" id="KAK9722813.1"/>
    </source>
</evidence>
<feature type="compositionally biased region" description="Basic and acidic residues" evidence="1">
    <location>
        <begin position="52"/>
        <end position="70"/>
    </location>
</feature>
<evidence type="ECO:0000313" key="3">
    <source>
        <dbReference type="Proteomes" id="UP001479436"/>
    </source>
</evidence>
<gene>
    <name evidence="2" type="ORF">K7432_002393</name>
</gene>
<feature type="compositionally biased region" description="Basic and acidic residues" evidence="1">
    <location>
        <begin position="395"/>
        <end position="437"/>
    </location>
</feature>
<dbReference type="Proteomes" id="UP001479436">
    <property type="component" value="Unassembled WGS sequence"/>
</dbReference>
<organism evidence="2 3">
    <name type="scientific">Basidiobolus ranarum</name>
    <dbReference type="NCBI Taxonomy" id="34480"/>
    <lineage>
        <taxon>Eukaryota</taxon>
        <taxon>Fungi</taxon>
        <taxon>Fungi incertae sedis</taxon>
        <taxon>Zoopagomycota</taxon>
        <taxon>Entomophthoromycotina</taxon>
        <taxon>Basidiobolomycetes</taxon>
        <taxon>Basidiobolales</taxon>
        <taxon>Basidiobolaceae</taxon>
        <taxon>Basidiobolus</taxon>
    </lineage>
</organism>
<evidence type="ECO:0000256" key="1">
    <source>
        <dbReference type="SAM" id="MobiDB-lite"/>
    </source>
</evidence>
<feature type="compositionally biased region" description="Polar residues" evidence="1">
    <location>
        <begin position="160"/>
        <end position="169"/>
    </location>
</feature>
<feature type="compositionally biased region" description="Polar residues" evidence="1">
    <location>
        <begin position="16"/>
        <end position="29"/>
    </location>
</feature>